<name>L8P2Z0_STRVR</name>
<evidence type="ECO:0000313" key="2">
    <source>
        <dbReference type="EMBL" id="ELS50528.1"/>
    </source>
</evidence>
<organism evidence="2 3">
    <name type="scientific">Streptomyces viridochromogenes Tue57</name>
    <dbReference type="NCBI Taxonomy" id="1160705"/>
    <lineage>
        <taxon>Bacteria</taxon>
        <taxon>Bacillati</taxon>
        <taxon>Actinomycetota</taxon>
        <taxon>Actinomycetes</taxon>
        <taxon>Kitasatosporales</taxon>
        <taxon>Streptomycetaceae</taxon>
        <taxon>Streptomyces</taxon>
    </lineage>
</organism>
<feature type="region of interest" description="Disordered" evidence="1">
    <location>
        <begin position="1"/>
        <end position="24"/>
    </location>
</feature>
<evidence type="ECO:0000313" key="3">
    <source>
        <dbReference type="Proteomes" id="UP000011205"/>
    </source>
</evidence>
<reference evidence="2 3" key="1">
    <citation type="journal article" date="2013" name="Genome Announc.">
        <title>Draft Genome Sequence of Streptomyces viridochromogenes Strain Tu57, Producer of Avilamycin.</title>
        <authorList>
            <person name="Gruning B.A."/>
            <person name="Erxleben A."/>
            <person name="Hahnlein A."/>
            <person name="Gunther S."/>
        </authorList>
    </citation>
    <scope>NUCLEOTIDE SEQUENCE [LARGE SCALE GENOMIC DNA]</scope>
    <source>
        <strain evidence="2 3">Tue57</strain>
    </source>
</reference>
<gene>
    <name evidence="2" type="ORF">STVIR_8502</name>
</gene>
<comment type="caution">
    <text evidence="2">The sequence shown here is derived from an EMBL/GenBank/DDBJ whole genome shotgun (WGS) entry which is preliminary data.</text>
</comment>
<proteinExistence type="predicted"/>
<protein>
    <submittedName>
        <fullName evidence="2">Uncharacterized protein</fullName>
    </submittedName>
</protein>
<dbReference type="PATRIC" id="fig|1160705.3.peg.8402"/>
<evidence type="ECO:0000256" key="1">
    <source>
        <dbReference type="SAM" id="MobiDB-lite"/>
    </source>
</evidence>
<accession>L8P2Z0</accession>
<dbReference type="EMBL" id="AMLP01000274">
    <property type="protein sequence ID" value="ELS50528.1"/>
    <property type="molecule type" value="Genomic_DNA"/>
</dbReference>
<dbReference type="AlphaFoldDB" id="L8P2Z0"/>
<dbReference type="Proteomes" id="UP000011205">
    <property type="component" value="Unassembled WGS sequence"/>
</dbReference>
<sequence>MSGLAKRVLQPNSRDGGRVRARKGRFQSVEAKKCQMGRLVHLVGSHTSWVLPRAVRRWS</sequence>